<name>A0ACC3NUL4_9PEZI</name>
<dbReference type="EMBL" id="JAUTXU010000009">
    <property type="protein sequence ID" value="KAK3723457.1"/>
    <property type="molecule type" value="Genomic_DNA"/>
</dbReference>
<evidence type="ECO:0000313" key="1">
    <source>
        <dbReference type="EMBL" id="KAK3723457.1"/>
    </source>
</evidence>
<protein>
    <submittedName>
        <fullName evidence="1">Uncharacterized protein</fullName>
    </submittedName>
</protein>
<comment type="caution">
    <text evidence="1">The sequence shown here is derived from an EMBL/GenBank/DDBJ whole genome shotgun (WGS) entry which is preliminary data.</text>
</comment>
<accession>A0ACC3NUL4</accession>
<dbReference type="Proteomes" id="UP001281147">
    <property type="component" value="Unassembled WGS sequence"/>
</dbReference>
<reference evidence="1" key="1">
    <citation type="submission" date="2023-07" db="EMBL/GenBank/DDBJ databases">
        <title>Black Yeasts Isolated from many extreme environments.</title>
        <authorList>
            <person name="Coleine C."/>
            <person name="Stajich J.E."/>
            <person name="Selbmann L."/>
        </authorList>
    </citation>
    <scope>NUCLEOTIDE SEQUENCE</scope>
    <source>
        <strain evidence="1">CCFEE 5714</strain>
    </source>
</reference>
<proteinExistence type="predicted"/>
<gene>
    <name evidence="1" type="ORF">LTR37_001709</name>
</gene>
<keyword evidence="2" id="KW-1185">Reference proteome</keyword>
<evidence type="ECO:0000313" key="2">
    <source>
        <dbReference type="Proteomes" id="UP001281147"/>
    </source>
</evidence>
<organism evidence="1 2">
    <name type="scientific">Vermiconidia calcicola</name>
    <dbReference type="NCBI Taxonomy" id="1690605"/>
    <lineage>
        <taxon>Eukaryota</taxon>
        <taxon>Fungi</taxon>
        <taxon>Dikarya</taxon>
        <taxon>Ascomycota</taxon>
        <taxon>Pezizomycotina</taxon>
        <taxon>Dothideomycetes</taxon>
        <taxon>Dothideomycetidae</taxon>
        <taxon>Mycosphaerellales</taxon>
        <taxon>Extremaceae</taxon>
        <taxon>Vermiconidia</taxon>
    </lineage>
</organism>
<sequence length="629" mass="69553">MATQTMSGQWAPLGETNGNGRTPSSRQASQERGQNKRVKRVPSDAAWNIMSDSEETKVRRQSLKRVNSRKRSRNTLREKKVAADPVDDSAWIHRDKLAEIEIKEMQEAGIVVWPSRRASSAGPGASQRSSRSQSRSRRPSKDQGVENATEEEYREAYPGYDDIERKRVSTIPATEEEEQFDPTFDAEFRTPEEVLAERASVRSNSIIRPSTSRIPVSKASPVPVPHTVVGRESPLPRSRGNSNGGIGSWDEMQYARRARSTSIGSQAILVDELDGVRTPSRPGSSNVRWSNENSPSKARVPKQFAPTSGVRKGSLPNGIQPSGSTSSNNRARIVSTNSNRPTSRSGHRSRPSTSHQQPPEGDAPWIAGMYKPDPRLPPDQQMLPTHAKRMMQEQWEKEGKTGTAYDKDLRLLNDTDISPQPPNRVSKPLPPSPAETKPPELDFSNPPPRQPSPIRRSPNHLNSGTSPNNTDMTAWPLTHKNSDRSADNASLRPGTSGGGGYRITPTISTPPAMEKSPNPSFTNQTAQPHNATPRIPDFDEKEEVQEKKKGMIDEDDSRRLDMPPGDVLILGECSAYEEGAPCAREWAEAAATLLRPHFSVLRLVLAADSSLTCLFIPFVMERAWVWSKS</sequence>